<dbReference type="Proteomes" id="UP000800036">
    <property type="component" value="Unassembled WGS sequence"/>
</dbReference>
<evidence type="ECO:0000313" key="2">
    <source>
        <dbReference type="Proteomes" id="UP000800036"/>
    </source>
</evidence>
<feature type="non-terminal residue" evidence="1">
    <location>
        <position position="1"/>
    </location>
</feature>
<proteinExistence type="predicted"/>
<organism evidence="1 2">
    <name type="scientific">Bimuria novae-zelandiae CBS 107.79</name>
    <dbReference type="NCBI Taxonomy" id="1447943"/>
    <lineage>
        <taxon>Eukaryota</taxon>
        <taxon>Fungi</taxon>
        <taxon>Dikarya</taxon>
        <taxon>Ascomycota</taxon>
        <taxon>Pezizomycotina</taxon>
        <taxon>Dothideomycetes</taxon>
        <taxon>Pleosporomycetidae</taxon>
        <taxon>Pleosporales</taxon>
        <taxon>Massarineae</taxon>
        <taxon>Didymosphaeriaceae</taxon>
        <taxon>Bimuria</taxon>
    </lineage>
</organism>
<dbReference type="AlphaFoldDB" id="A0A6A5VMU9"/>
<keyword evidence="2" id="KW-1185">Reference proteome</keyword>
<gene>
    <name evidence="1" type="ORF">BU23DRAFT_415838</name>
</gene>
<sequence>FHCQAWAAGRSMAFLPKALEAAFKEEVGALQETLDNIDRRYEAAREAWNEQGKHRQREIERGWVDQLDNDVRWYTG</sequence>
<accession>A0A6A5VMU9</accession>
<evidence type="ECO:0000313" key="1">
    <source>
        <dbReference type="EMBL" id="KAF1979043.1"/>
    </source>
</evidence>
<reference evidence="1" key="1">
    <citation type="journal article" date="2020" name="Stud. Mycol.">
        <title>101 Dothideomycetes genomes: a test case for predicting lifestyles and emergence of pathogens.</title>
        <authorList>
            <person name="Haridas S."/>
            <person name="Albert R."/>
            <person name="Binder M."/>
            <person name="Bloem J."/>
            <person name="Labutti K."/>
            <person name="Salamov A."/>
            <person name="Andreopoulos B."/>
            <person name="Baker S."/>
            <person name="Barry K."/>
            <person name="Bills G."/>
            <person name="Bluhm B."/>
            <person name="Cannon C."/>
            <person name="Castanera R."/>
            <person name="Culley D."/>
            <person name="Daum C."/>
            <person name="Ezra D."/>
            <person name="Gonzalez J."/>
            <person name="Henrissat B."/>
            <person name="Kuo A."/>
            <person name="Liang C."/>
            <person name="Lipzen A."/>
            <person name="Lutzoni F."/>
            <person name="Magnuson J."/>
            <person name="Mondo S."/>
            <person name="Nolan M."/>
            <person name="Ohm R."/>
            <person name="Pangilinan J."/>
            <person name="Park H.-J."/>
            <person name="Ramirez L."/>
            <person name="Alfaro M."/>
            <person name="Sun H."/>
            <person name="Tritt A."/>
            <person name="Yoshinaga Y."/>
            <person name="Zwiers L.-H."/>
            <person name="Turgeon B."/>
            <person name="Goodwin S."/>
            <person name="Spatafora J."/>
            <person name="Crous P."/>
            <person name="Grigoriev I."/>
        </authorList>
    </citation>
    <scope>NUCLEOTIDE SEQUENCE</scope>
    <source>
        <strain evidence="1">CBS 107.79</strain>
    </source>
</reference>
<feature type="non-terminal residue" evidence="1">
    <location>
        <position position="76"/>
    </location>
</feature>
<name>A0A6A5VMU9_9PLEO</name>
<protein>
    <submittedName>
        <fullName evidence="1">Uncharacterized protein</fullName>
    </submittedName>
</protein>
<dbReference type="OrthoDB" id="5397557at2759"/>
<dbReference type="EMBL" id="ML976659">
    <property type="protein sequence ID" value="KAF1979043.1"/>
    <property type="molecule type" value="Genomic_DNA"/>
</dbReference>